<keyword evidence="5 9" id="KW-0210">Decarboxylase</keyword>
<dbReference type="InterPro" id="IPR001468">
    <property type="entry name" value="Indole-3-GlycerolPSynthase_CS"/>
</dbReference>
<dbReference type="GO" id="GO:0000162">
    <property type="term" value="P:L-tryptophan biosynthetic process"/>
    <property type="evidence" value="ECO:0007669"/>
    <property type="project" value="UniProtKB-UniRule"/>
</dbReference>
<dbReference type="PANTHER" id="PTHR22854:SF2">
    <property type="entry name" value="INDOLE-3-GLYCEROL-PHOSPHATE SYNTHASE"/>
    <property type="match status" value="1"/>
</dbReference>
<keyword evidence="7 9" id="KW-0057">Aromatic amino acid biosynthesis</keyword>
<name>A0A9D2B3K6_9FIRM</name>
<dbReference type="Pfam" id="PF00218">
    <property type="entry name" value="IGPS"/>
    <property type="match status" value="1"/>
</dbReference>
<evidence type="ECO:0000313" key="11">
    <source>
        <dbReference type="EMBL" id="HIX59201.1"/>
    </source>
</evidence>
<evidence type="ECO:0000313" key="12">
    <source>
        <dbReference type="Proteomes" id="UP000886817"/>
    </source>
</evidence>
<organism evidence="11 12">
    <name type="scientific">Candidatus Blautia gallistercoris</name>
    <dbReference type="NCBI Taxonomy" id="2838490"/>
    <lineage>
        <taxon>Bacteria</taxon>
        <taxon>Bacillati</taxon>
        <taxon>Bacillota</taxon>
        <taxon>Clostridia</taxon>
        <taxon>Lachnospirales</taxon>
        <taxon>Lachnospiraceae</taxon>
        <taxon>Blautia</taxon>
    </lineage>
</organism>
<evidence type="ECO:0000256" key="3">
    <source>
        <dbReference type="ARBA" id="ARBA00008737"/>
    </source>
</evidence>
<dbReference type="PANTHER" id="PTHR22854">
    <property type="entry name" value="TRYPTOPHAN BIOSYNTHESIS PROTEIN"/>
    <property type="match status" value="1"/>
</dbReference>
<evidence type="ECO:0000256" key="4">
    <source>
        <dbReference type="ARBA" id="ARBA00022605"/>
    </source>
</evidence>
<evidence type="ECO:0000256" key="5">
    <source>
        <dbReference type="ARBA" id="ARBA00022793"/>
    </source>
</evidence>
<evidence type="ECO:0000256" key="9">
    <source>
        <dbReference type="HAMAP-Rule" id="MF_00134"/>
    </source>
</evidence>
<evidence type="ECO:0000256" key="6">
    <source>
        <dbReference type="ARBA" id="ARBA00022822"/>
    </source>
</evidence>
<dbReference type="PROSITE" id="PS00614">
    <property type="entry name" value="IGPS"/>
    <property type="match status" value="1"/>
</dbReference>
<dbReference type="FunFam" id="3.20.20.70:FF:000024">
    <property type="entry name" value="Indole-3-glycerol phosphate synthase"/>
    <property type="match status" value="1"/>
</dbReference>
<sequence>MILDKIVADTKLRLQEEKKNVPLEKMMEQALELGGNTGYPFRQMLEQENLQFICEVKKASPSRGLIAEEFPYVEIAREYEQAGASAISVLTEPHFFQGSPEYLKEIHEHVSLPLLRKDFTVDSYQIYEARALGASAVLLIAAVLTDEELLRFGRLAEKLGLSALVEVHDEEEVKRALQAGASILGVNNRNLKDFTVDVGNTLRLREKVPDGIPLIAESGIKEREDIRKLEEAGVRGVLIGETFMRSLDKSAMLAYLKGQKL</sequence>
<evidence type="ECO:0000256" key="1">
    <source>
        <dbReference type="ARBA" id="ARBA00001633"/>
    </source>
</evidence>
<comment type="pathway">
    <text evidence="2 9">Amino-acid biosynthesis; L-tryptophan biosynthesis; L-tryptophan from chorismate: step 4/5.</text>
</comment>
<dbReference type="Gene3D" id="3.20.20.70">
    <property type="entry name" value="Aldolase class I"/>
    <property type="match status" value="1"/>
</dbReference>
<evidence type="ECO:0000256" key="7">
    <source>
        <dbReference type="ARBA" id="ARBA00023141"/>
    </source>
</evidence>
<evidence type="ECO:0000259" key="10">
    <source>
        <dbReference type="Pfam" id="PF00218"/>
    </source>
</evidence>
<keyword evidence="6 9" id="KW-0822">Tryptophan biosynthesis</keyword>
<dbReference type="CDD" id="cd00331">
    <property type="entry name" value="IGPS"/>
    <property type="match status" value="1"/>
</dbReference>
<dbReference type="InterPro" id="IPR013785">
    <property type="entry name" value="Aldolase_TIM"/>
</dbReference>
<proteinExistence type="inferred from homology"/>
<feature type="domain" description="Indole-3-glycerol phosphate synthase" evidence="10">
    <location>
        <begin position="3"/>
        <end position="252"/>
    </location>
</feature>
<dbReference type="GO" id="GO:0004640">
    <property type="term" value="F:phosphoribosylanthranilate isomerase activity"/>
    <property type="evidence" value="ECO:0007669"/>
    <property type="project" value="TreeGrafter"/>
</dbReference>
<dbReference type="SUPFAM" id="SSF51366">
    <property type="entry name" value="Ribulose-phoshate binding barrel"/>
    <property type="match status" value="1"/>
</dbReference>
<dbReference type="NCBIfam" id="NF001377">
    <property type="entry name" value="PRK00278.2-4"/>
    <property type="match status" value="1"/>
</dbReference>
<dbReference type="InterPro" id="IPR045186">
    <property type="entry name" value="Indole-3-glycerol_P_synth"/>
</dbReference>
<dbReference type="InterPro" id="IPR011060">
    <property type="entry name" value="RibuloseP-bd_barrel"/>
</dbReference>
<accession>A0A9D2B3K6</accession>
<gene>
    <name evidence="9 11" type="primary">trpC</name>
    <name evidence="11" type="ORF">IAA45_05740</name>
</gene>
<dbReference type="Proteomes" id="UP000886817">
    <property type="component" value="Unassembled WGS sequence"/>
</dbReference>
<dbReference type="GO" id="GO:0004425">
    <property type="term" value="F:indole-3-glycerol-phosphate synthase activity"/>
    <property type="evidence" value="ECO:0007669"/>
    <property type="project" value="UniProtKB-UniRule"/>
</dbReference>
<dbReference type="InterPro" id="IPR013798">
    <property type="entry name" value="Indole-3-glycerol_P_synth_dom"/>
</dbReference>
<evidence type="ECO:0000256" key="2">
    <source>
        <dbReference type="ARBA" id="ARBA00004696"/>
    </source>
</evidence>
<dbReference type="EC" id="4.1.1.48" evidence="9"/>
<keyword evidence="8 9" id="KW-0456">Lyase</keyword>
<comment type="caution">
    <text evidence="11">The sequence shown here is derived from an EMBL/GenBank/DDBJ whole genome shotgun (WGS) entry which is preliminary data.</text>
</comment>
<protein>
    <recommendedName>
        <fullName evidence="9">Indole-3-glycerol phosphate synthase</fullName>
        <shortName evidence="9">IGPS</shortName>
        <ecNumber evidence="9">4.1.1.48</ecNumber>
    </recommendedName>
</protein>
<comment type="similarity">
    <text evidence="3 9">Belongs to the TrpC family.</text>
</comment>
<dbReference type="EMBL" id="DXEX01000131">
    <property type="protein sequence ID" value="HIX59201.1"/>
    <property type="molecule type" value="Genomic_DNA"/>
</dbReference>
<comment type="catalytic activity">
    <reaction evidence="1 9">
        <text>1-(2-carboxyphenylamino)-1-deoxy-D-ribulose 5-phosphate + H(+) = (1S,2R)-1-C-(indol-3-yl)glycerol 3-phosphate + CO2 + H2O</text>
        <dbReference type="Rhea" id="RHEA:23476"/>
        <dbReference type="ChEBI" id="CHEBI:15377"/>
        <dbReference type="ChEBI" id="CHEBI:15378"/>
        <dbReference type="ChEBI" id="CHEBI:16526"/>
        <dbReference type="ChEBI" id="CHEBI:58613"/>
        <dbReference type="ChEBI" id="CHEBI:58866"/>
        <dbReference type="EC" id="4.1.1.48"/>
    </reaction>
</comment>
<evidence type="ECO:0000256" key="8">
    <source>
        <dbReference type="ARBA" id="ARBA00023239"/>
    </source>
</evidence>
<dbReference type="AlphaFoldDB" id="A0A9D2B3K6"/>
<reference evidence="11" key="1">
    <citation type="journal article" date="2021" name="PeerJ">
        <title>Extensive microbial diversity within the chicken gut microbiome revealed by metagenomics and culture.</title>
        <authorList>
            <person name="Gilroy R."/>
            <person name="Ravi A."/>
            <person name="Getino M."/>
            <person name="Pursley I."/>
            <person name="Horton D.L."/>
            <person name="Alikhan N.F."/>
            <person name="Baker D."/>
            <person name="Gharbi K."/>
            <person name="Hall N."/>
            <person name="Watson M."/>
            <person name="Adriaenssens E.M."/>
            <person name="Foster-Nyarko E."/>
            <person name="Jarju S."/>
            <person name="Secka A."/>
            <person name="Antonio M."/>
            <person name="Oren A."/>
            <person name="Chaudhuri R.R."/>
            <person name="La Ragione R."/>
            <person name="Hildebrand F."/>
            <person name="Pallen M.J."/>
        </authorList>
    </citation>
    <scope>NUCLEOTIDE SEQUENCE</scope>
    <source>
        <strain evidence="11">ChiSjej1B19-8411</strain>
    </source>
</reference>
<dbReference type="HAMAP" id="MF_00134_B">
    <property type="entry name" value="IGPS_B"/>
    <property type="match status" value="1"/>
</dbReference>
<reference evidence="11" key="2">
    <citation type="submission" date="2021-04" db="EMBL/GenBank/DDBJ databases">
        <authorList>
            <person name="Gilroy R."/>
        </authorList>
    </citation>
    <scope>NUCLEOTIDE SEQUENCE</scope>
    <source>
        <strain evidence="11">ChiSjej1B19-8411</strain>
    </source>
</reference>
<keyword evidence="4 9" id="KW-0028">Amino-acid biosynthesis</keyword>